<feature type="binding site" evidence="7">
    <location>
        <position position="352"/>
    </location>
    <ligand>
        <name>substrate</name>
    </ligand>
</feature>
<dbReference type="GO" id="GO:0004345">
    <property type="term" value="F:glucose-6-phosphate dehydrogenase activity"/>
    <property type="evidence" value="ECO:0007669"/>
    <property type="project" value="UniProtKB-UniRule"/>
</dbReference>
<dbReference type="HAMAP" id="MF_00966">
    <property type="entry name" value="G6PD"/>
    <property type="match status" value="1"/>
</dbReference>
<feature type="domain" description="Glucose-6-phosphate dehydrogenase C-terminal" evidence="9">
    <location>
        <begin position="196"/>
        <end position="495"/>
    </location>
</feature>
<feature type="binding site" evidence="7">
    <location>
        <position position="155"/>
    </location>
    <ligand>
        <name>NADP(+)</name>
        <dbReference type="ChEBI" id="CHEBI:58349"/>
    </ligand>
</feature>
<organism evidence="10 11">
    <name type="scientific">Mariniblastus fucicola</name>
    <dbReference type="NCBI Taxonomy" id="980251"/>
    <lineage>
        <taxon>Bacteria</taxon>
        <taxon>Pseudomonadati</taxon>
        <taxon>Planctomycetota</taxon>
        <taxon>Planctomycetia</taxon>
        <taxon>Pirellulales</taxon>
        <taxon>Pirellulaceae</taxon>
        <taxon>Mariniblastus</taxon>
    </lineage>
</organism>
<dbReference type="GO" id="GO:0006006">
    <property type="term" value="P:glucose metabolic process"/>
    <property type="evidence" value="ECO:0007669"/>
    <property type="project" value="UniProtKB-KW"/>
</dbReference>
<dbReference type="GO" id="GO:0050661">
    <property type="term" value="F:NADP binding"/>
    <property type="evidence" value="ECO:0007669"/>
    <property type="project" value="UniProtKB-UniRule"/>
</dbReference>
<evidence type="ECO:0000256" key="2">
    <source>
        <dbReference type="ARBA" id="ARBA00009975"/>
    </source>
</evidence>
<dbReference type="InterPro" id="IPR022675">
    <property type="entry name" value="G6P_DH_C"/>
</dbReference>
<gene>
    <name evidence="7 10" type="primary">zwf</name>
    <name evidence="10" type="ORF">MFFC18_16240</name>
</gene>
<dbReference type="UniPathway" id="UPA00115">
    <property type="reaction ID" value="UER00408"/>
</dbReference>
<dbReference type="GO" id="GO:0005829">
    <property type="term" value="C:cytosol"/>
    <property type="evidence" value="ECO:0007669"/>
    <property type="project" value="TreeGrafter"/>
</dbReference>
<evidence type="ECO:0000259" key="9">
    <source>
        <dbReference type="Pfam" id="PF02781"/>
    </source>
</evidence>
<feature type="binding site" evidence="7">
    <location>
        <position position="223"/>
    </location>
    <ligand>
        <name>substrate</name>
    </ligand>
</feature>
<proteinExistence type="inferred from homology"/>
<dbReference type="Pfam" id="PF00479">
    <property type="entry name" value="G6PD_N"/>
    <property type="match status" value="1"/>
</dbReference>
<feature type="binding site" evidence="7">
    <location>
        <begin position="15"/>
        <end position="22"/>
    </location>
    <ligand>
        <name>NADP(+)</name>
        <dbReference type="ChEBI" id="CHEBI:58349"/>
    </ligand>
</feature>
<dbReference type="Gene3D" id="3.40.50.720">
    <property type="entry name" value="NAD(P)-binding Rossmann-like Domain"/>
    <property type="match status" value="1"/>
</dbReference>
<feature type="active site" description="Proton acceptor" evidence="7">
    <location>
        <position position="247"/>
    </location>
</feature>
<keyword evidence="5 7" id="KW-0560">Oxidoreductase</keyword>
<comment type="function">
    <text evidence="7">Catalyzes the oxidation of glucose 6-phosphate to 6-phosphogluconolactone.</text>
</comment>
<dbReference type="RefSeq" id="WP_202907563.1">
    <property type="nucleotide sequence ID" value="NZ_CP042912.1"/>
</dbReference>
<evidence type="ECO:0000313" key="11">
    <source>
        <dbReference type="Proteomes" id="UP000322214"/>
    </source>
</evidence>
<dbReference type="NCBIfam" id="TIGR00871">
    <property type="entry name" value="zwf"/>
    <property type="match status" value="1"/>
</dbReference>
<feature type="domain" description="Glucose-6-phosphate dehydrogenase NAD-binding" evidence="8">
    <location>
        <begin position="12"/>
        <end position="194"/>
    </location>
</feature>
<feature type="binding site" evidence="7">
    <location>
        <position position="49"/>
    </location>
    <ligand>
        <name>NADP(+)</name>
        <dbReference type="ChEBI" id="CHEBI:58349"/>
    </ligand>
</feature>
<dbReference type="SUPFAM" id="SSF51735">
    <property type="entry name" value="NAD(P)-binding Rossmann-fold domains"/>
    <property type="match status" value="1"/>
</dbReference>
<dbReference type="PROSITE" id="PS00069">
    <property type="entry name" value="G6P_DEHYDROGENASE"/>
    <property type="match status" value="1"/>
</dbReference>
<evidence type="ECO:0000256" key="4">
    <source>
        <dbReference type="ARBA" id="ARBA00022857"/>
    </source>
</evidence>
<feature type="binding site" evidence="7">
    <location>
        <position position="185"/>
    </location>
    <ligand>
        <name>substrate</name>
    </ligand>
</feature>
<evidence type="ECO:0000256" key="3">
    <source>
        <dbReference type="ARBA" id="ARBA00022526"/>
    </source>
</evidence>
<dbReference type="SUPFAM" id="SSF55347">
    <property type="entry name" value="Glyceraldehyde-3-phosphate dehydrogenase-like, C-terminal domain"/>
    <property type="match status" value="1"/>
</dbReference>
<comment type="similarity">
    <text evidence="2 7">Belongs to the glucose-6-phosphate dehydrogenase family.</text>
</comment>
<dbReference type="InterPro" id="IPR001282">
    <property type="entry name" value="G6P_DH"/>
</dbReference>
<feature type="binding site" evidence="7">
    <location>
        <position position="347"/>
    </location>
    <ligand>
        <name>substrate</name>
    </ligand>
</feature>
<dbReference type="InterPro" id="IPR019796">
    <property type="entry name" value="G6P_DH_AS"/>
</dbReference>
<keyword evidence="4 7" id="KW-0521">NADP</keyword>
<evidence type="ECO:0000259" key="8">
    <source>
        <dbReference type="Pfam" id="PF00479"/>
    </source>
</evidence>
<sequence>MSTRDIEPVVFVIFGASGDLTRRKLIPAIYDLFKCKLLPENFALLGVSRSKLSDDDFRQKAFLNNELFDISEEPAETVEAFAKLLFYQPIDTNSSDDYAKVKSRLDQLDGEFKTAGNFVFYLSTPPVLYDKIPAFLSAHGLNRCEGSFRRLVIEKPFGYDSQSARELNKSLTEYFPEDEIYRIDHYLGKETVQNLLVTRFANSVFEPLWNRNYIQHVQITSAEPIGVGNRGGYYDESGALRDMLQNHLMQIVAHIAMEPPISPSAEAIRAEKSKLFQSLRPIAESEVAKYCIRGQYMASKMRGEMVKGYREEEGVPSESKTETYAAVKFFIDNWRWSGVPFYIRTGKRLPTKVTEVAITFDRPPHKIFRTDQDLHLAHNQLVMRIQPDEGLLLSFGMKVPGEGFDVKNVGMDFHYSDLAEADVPEAYERLLLDCIKGDPTLYAHGDSVEYSWKFVEPILKAWKNDDSIPVYGYPAGSWGPELADDLIEPAEITWRNPCRKLTEDTSFCEL</sequence>
<dbReference type="EMBL" id="CP042912">
    <property type="protein sequence ID" value="QEG21765.1"/>
    <property type="molecule type" value="Genomic_DNA"/>
</dbReference>
<protein>
    <recommendedName>
        <fullName evidence="7">Glucose-6-phosphate 1-dehydrogenase</fullName>
        <shortName evidence="7">G6PD</shortName>
        <ecNumber evidence="7">1.1.1.49</ecNumber>
    </recommendedName>
</protein>
<dbReference type="InterPro" id="IPR036291">
    <property type="entry name" value="NAD(P)-bd_dom_sf"/>
</dbReference>
<dbReference type="PIRSF" id="PIRSF000110">
    <property type="entry name" value="G6PD"/>
    <property type="match status" value="1"/>
</dbReference>
<comment type="pathway">
    <text evidence="1 7">Carbohydrate degradation; pentose phosphate pathway; D-ribulose 5-phosphate from D-glucose 6-phosphate (oxidative stage): step 1/3.</text>
</comment>
<comment type="catalytic activity">
    <reaction evidence="7">
        <text>D-glucose 6-phosphate + NADP(+) = 6-phospho-D-glucono-1,5-lactone + NADPH + H(+)</text>
        <dbReference type="Rhea" id="RHEA:15841"/>
        <dbReference type="ChEBI" id="CHEBI:15378"/>
        <dbReference type="ChEBI" id="CHEBI:57783"/>
        <dbReference type="ChEBI" id="CHEBI:57955"/>
        <dbReference type="ChEBI" id="CHEBI:58349"/>
        <dbReference type="ChEBI" id="CHEBI:61548"/>
        <dbReference type="EC" id="1.1.1.49"/>
    </reaction>
</comment>
<keyword evidence="3 7" id="KW-0313">Glucose metabolism</keyword>
<comment type="caution">
    <text evidence="7">Lacks conserved residue(s) required for the propagation of feature annotation.</text>
</comment>
<dbReference type="PANTHER" id="PTHR23429:SF0">
    <property type="entry name" value="GLUCOSE-6-PHOSPHATE 1-DEHYDROGENASE"/>
    <property type="match status" value="1"/>
</dbReference>
<dbReference type="InterPro" id="IPR022674">
    <property type="entry name" value="G6P_DH_NAD-bd"/>
</dbReference>
<dbReference type="PRINTS" id="PR00079">
    <property type="entry name" value="G6PDHDRGNASE"/>
</dbReference>
<dbReference type="PANTHER" id="PTHR23429">
    <property type="entry name" value="GLUCOSE-6-PHOSPHATE 1-DEHYDROGENASE G6PD"/>
    <property type="match status" value="1"/>
</dbReference>
<accession>A0A5B9P955</accession>
<dbReference type="EC" id="1.1.1.49" evidence="7"/>
<keyword evidence="11" id="KW-1185">Reference proteome</keyword>
<feature type="binding site" evidence="7">
    <location>
        <position position="242"/>
    </location>
    <ligand>
        <name>substrate</name>
    </ligand>
</feature>
<dbReference type="STRING" id="980251.GCA_001642875_03225"/>
<dbReference type="Proteomes" id="UP000322214">
    <property type="component" value="Chromosome"/>
</dbReference>
<keyword evidence="6 7" id="KW-0119">Carbohydrate metabolism</keyword>
<evidence type="ECO:0000256" key="7">
    <source>
        <dbReference type="HAMAP-Rule" id="MF_00966"/>
    </source>
</evidence>
<feature type="binding site" evidence="7">
    <location>
        <position position="189"/>
    </location>
    <ligand>
        <name>substrate</name>
    </ligand>
</feature>
<dbReference type="Gene3D" id="3.30.360.10">
    <property type="entry name" value="Dihydrodipicolinate Reductase, domain 2"/>
    <property type="match status" value="1"/>
</dbReference>
<evidence type="ECO:0000256" key="6">
    <source>
        <dbReference type="ARBA" id="ARBA00023277"/>
    </source>
</evidence>
<evidence type="ECO:0000256" key="5">
    <source>
        <dbReference type="ARBA" id="ARBA00023002"/>
    </source>
</evidence>
<dbReference type="AlphaFoldDB" id="A0A5B9P955"/>
<dbReference type="Pfam" id="PF02781">
    <property type="entry name" value="G6PD_C"/>
    <property type="match status" value="1"/>
</dbReference>
<evidence type="ECO:0000256" key="1">
    <source>
        <dbReference type="ARBA" id="ARBA00004937"/>
    </source>
</evidence>
<dbReference type="GO" id="GO:0009051">
    <property type="term" value="P:pentose-phosphate shunt, oxidative branch"/>
    <property type="evidence" value="ECO:0007669"/>
    <property type="project" value="TreeGrafter"/>
</dbReference>
<name>A0A5B9P955_9BACT</name>
<dbReference type="KEGG" id="mff:MFFC18_16240"/>
<evidence type="ECO:0000313" key="10">
    <source>
        <dbReference type="EMBL" id="QEG21765.1"/>
    </source>
</evidence>
<reference evidence="10 11" key="1">
    <citation type="submission" date="2019-08" db="EMBL/GenBank/DDBJ databases">
        <title>Deep-cultivation of Planctomycetes and their phenomic and genomic characterization uncovers novel biology.</title>
        <authorList>
            <person name="Wiegand S."/>
            <person name="Jogler M."/>
            <person name="Boedeker C."/>
            <person name="Pinto D."/>
            <person name="Vollmers J."/>
            <person name="Rivas-Marin E."/>
            <person name="Kohn T."/>
            <person name="Peeters S.H."/>
            <person name="Heuer A."/>
            <person name="Rast P."/>
            <person name="Oberbeckmann S."/>
            <person name="Bunk B."/>
            <person name="Jeske O."/>
            <person name="Meyerdierks A."/>
            <person name="Storesund J.E."/>
            <person name="Kallscheuer N."/>
            <person name="Luecker S."/>
            <person name="Lage O.M."/>
            <person name="Pohl T."/>
            <person name="Merkel B.J."/>
            <person name="Hornburger P."/>
            <person name="Mueller R.-W."/>
            <person name="Bruemmer F."/>
            <person name="Labrenz M."/>
            <person name="Spormann A.M."/>
            <person name="Op den Camp H."/>
            <person name="Overmann J."/>
            <person name="Amann R."/>
            <person name="Jetten M.S.M."/>
            <person name="Mascher T."/>
            <person name="Medema M.H."/>
            <person name="Devos D.P."/>
            <person name="Kaster A.-K."/>
            <person name="Ovreas L."/>
            <person name="Rohde M."/>
            <person name="Galperin M.Y."/>
            <person name="Jogler C."/>
        </authorList>
    </citation>
    <scope>NUCLEOTIDE SEQUENCE [LARGE SCALE GENOMIC DNA]</scope>
    <source>
        <strain evidence="10 11">FC18</strain>
    </source>
</reference>